<keyword evidence="3" id="KW-1185">Reference proteome</keyword>
<accession>A0A6A6X0E7</accession>
<feature type="region of interest" description="Disordered" evidence="1">
    <location>
        <begin position="876"/>
        <end position="918"/>
    </location>
</feature>
<feature type="region of interest" description="Disordered" evidence="1">
    <location>
        <begin position="130"/>
        <end position="150"/>
    </location>
</feature>
<name>A0A6A6X0E7_9PLEO</name>
<protein>
    <submittedName>
        <fullName evidence="2">Uncharacterized protein</fullName>
    </submittedName>
</protein>
<proteinExistence type="predicted"/>
<feature type="region of interest" description="Disordered" evidence="1">
    <location>
        <begin position="75"/>
        <end position="106"/>
    </location>
</feature>
<reference evidence="2" key="1">
    <citation type="journal article" date="2020" name="Stud. Mycol.">
        <title>101 Dothideomycetes genomes: a test case for predicting lifestyles and emergence of pathogens.</title>
        <authorList>
            <person name="Haridas S."/>
            <person name="Albert R."/>
            <person name="Binder M."/>
            <person name="Bloem J."/>
            <person name="Labutti K."/>
            <person name="Salamov A."/>
            <person name="Andreopoulos B."/>
            <person name="Baker S."/>
            <person name="Barry K."/>
            <person name="Bills G."/>
            <person name="Bluhm B."/>
            <person name="Cannon C."/>
            <person name="Castanera R."/>
            <person name="Culley D."/>
            <person name="Daum C."/>
            <person name="Ezra D."/>
            <person name="Gonzalez J."/>
            <person name="Henrissat B."/>
            <person name="Kuo A."/>
            <person name="Liang C."/>
            <person name="Lipzen A."/>
            <person name="Lutzoni F."/>
            <person name="Magnuson J."/>
            <person name="Mondo S."/>
            <person name="Nolan M."/>
            <person name="Ohm R."/>
            <person name="Pangilinan J."/>
            <person name="Park H.-J."/>
            <person name="Ramirez L."/>
            <person name="Alfaro M."/>
            <person name="Sun H."/>
            <person name="Tritt A."/>
            <person name="Yoshinaga Y."/>
            <person name="Zwiers L.-H."/>
            <person name="Turgeon B."/>
            <person name="Goodwin S."/>
            <person name="Spatafora J."/>
            <person name="Crous P."/>
            <person name="Grigoriev I."/>
        </authorList>
    </citation>
    <scope>NUCLEOTIDE SEQUENCE</scope>
    <source>
        <strain evidence="2">CBS 109.77</strain>
    </source>
</reference>
<dbReference type="OrthoDB" id="4159838at2759"/>
<organism evidence="2 3">
    <name type="scientific">Melanomma pulvis-pyrius CBS 109.77</name>
    <dbReference type="NCBI Taxonomy" id="1314802"/>
    <lineage>
        <taxon>Eukaryota</taxon>
        <taxon>Fungi</taxon>
        <taxon>Dikarya</taxon>
        <taxon>Ascomycota</taxon>
        <taxon>Pezizomycotina</taxon>
        <taxon>Dothideomycetes</taxon>
        <taxon>Pleosporomycetidae</taxon>
        <taxon>Pleosporales</taxon>
        <taxon>Melanommataceae</taxon>
        <taxon>Melanomma</taxon>
    </lineage>
</organism>
<evidence type="ECO:0000313" key="2">
    <source>
        <dbReference type="EMBL" id="KAF2789819.1"/>
    </source>
</evidence>
<feature type="region of interest" description="Disordered" evidence="1">
    <location>
        <begin position="702"/>
        <end position="722"/>
    </location>
</feature>
<dbReference type="Proteomes" id="UP000799757">
    <property type="component" value="Unassembled WGS sequence"/>
</dbReference>
<dbReference type="AlphaFoldDB" id="A0A6A6X0E7"/>
<sequence>MSPDDDLRWTTSRCNRLLRHISSPLAALRKEWERQQTADGELRNISNALLTKAGPRKTTNFSQLASARKPRGFDKACDPDWVPGAKPSGAKKTYGGRTAKSSTAVQRSGIENVGRPGEITFTPLVARTGGRFQDSPQLQSSPIRPPTKKKGPLIAKVDQLYIKKNMPYDTEKQVGCLFRAYANLLSATAVGEKRRWTGTRSLMGACLRQLPAFIELEGHFAALDKAGEDNNDERDISNEIYSELEDKFETCPGQGWRPFKSIVRAHGTSLLCDAFADQILDVETLHMVVSHCFNASAWDEGEKFLRTYLPTLKPLSTPTTPQADLFNRHTSIYLWTTKSFVDRTGRSRFLYEVLEQMISQETLPLEWLATDCMRPLWHRLVRTLSDGDSTALKSAFRFLETTISVGIGLPDDNLFEAGGVDIVPIQTRPSARKELRKALDTTFLSLLTVLSSIALLNNNRANSSNDPTVQRVTSVLDSMVIGLLRRNNVQSDLDLLEPTPEDMETFAHRALWTMSASFLVHLGGCRLDVTMISLDMPTLVGAINWVALQYSSKNIGISSAIATLPGFISSTARCSGKAWKDDGFDQLQQLADALLSLTGFRLPHKLWNMKRLALESCLEFAQITNNAEHIAFVRQIERSMKEKGHVVLANTPHKSDTLSTGSGFRWEEGIGEWVACTPFIKPDVKYLPRKPIRTLELLPTPIASDDEQEGSPAASEVGDAHSSLSNEPFMWEQVNKDMFPQSSLFKVLSRKRRSTSPMVVIPVKRTRITPPESPAIQDSNSESEPRRICRACENPVLSRSSSKAELRKSCRLVEESIDNSKLFLSSQTAPRRSRRSRKEIKAIISNIRDSRSRASLDSSLRNISRKTYVEVVDFDDSESEREGGDGYTIANEMELNNDDDRDELSKTPAGVNRRRGGRRVVTVKTPRWFVSTRRINGEESEDELSFQ</sequence>
<evidence type="ECO:0000313" key="3">
    <source>
        <dbReference type="Proteomes" id="UP000799757"/>
    </source>
</evidence>
<gene>
    <name evidence="2" type="ORF">K505DRAFT_327989</name>
</gene>
<evidence type="ECO:0000256" key="1">
    <source>
        <dbReference type="SAM" id="MobiDB-lite"/>
    </source>
</evidence>
<dbReference type="EMBL" id="MU002111">
    <property type="protein sequence ID" value="KAF2789819.1"/>
    <property type="molecule type" value="Genomic_DNA"/>
</dbReference>